<dbReference type="GO" id="GO:0006891">
    <property type="term" value="P:intra-Golgi vesicle-mediated transport"/>
    <property type="evidence" value="ECO:0007669"/>
    <property type="project" value="TreeGrafter"/>
</dbReference>
<dbReference type="InterPro" id="IPR003960">
    <property type="entry name" value="ATPase_AAA_CS"/>
</dbReference>
<dbReference type="InterPro" id="IPR039812">
    <property type="entry name" value="Vesicle-fus_ATPase"/>
</dbReference>
<organism evidence="7">
    <name type="scientific">Bodo saltans virus</name>
    <dbReference type="NCBI Taxonomy" id="2024608"/>
    <lineage>
        <taxon>Viruses</taxon>
        <taxon>Varidnaviria</taxon>
        <taxon>Bamfordvirae</taxon>
        <taxon>Nucleocytoviricota</taxon>
        <taxon>Megaviricetes</taxon>
        <taxon>Imitervirales</taxon>
        <taxon>Mimiviridae</taxon>
        <taxon>Klosneuvirinae</taxon>
        <taxon>Theiavirus</taxon>
        <taxon>Theiavirus salishense</taxon>
    </lineage>
</organism>
<comment type="similarity">
    <text evidence="1">Belongs to the AAA ATPase family.</text>
</comment>
<dbReference type="Proteomes" id="UP000240325">
    <property type="component" value="Segment"/>
</dbReference>
<dbReference type="Pfam" id="PF17862">
    <property type="entry name" value="AAA_lid_3"/>
    <property type="match status" value="1"/>
</dbReference>
<dbReference type="PANTHER" id="PTHR23078">
    <property type="entry name" value="VESICULAR-FUSION PROTEIN NSF"/>
    <property type="match status" value="1"/>
</dbReference>
<dbReference type="Gene3D" id="1.10.8.60">
    <property type="match status" value="1"/>
</dbReference>
<dbReference type="FunFam" id="1.10.8.60:FF:000115">
    <property type="entry name" value="N-ethylmaleimide-sensitive fusion protein, putative"/>
    <property type="match status" value="1"/>
</dbReference>
<dbReference type="Gene3D" id="2.40.40.20">
    <property type="match status" value="1"/>
</dbReference>
<accession>A0A2H4UTU5</accession>
<dbReference type="SUPFAM" id="SSF54585">
    <property type="entry name" value="Cdc48 domain 2-like"/>
    <property type="match status" value="1"/>
</dbReference>
<dbReference type="InterPro" id="IPR029067">
    <property type="entry name" value="CDC48_domain_2-like_sf"/>
</dbReference>
<evidence type="ECO:0000256" key="1">
    <source>
        <dbReference type="ARBA" id="ARBA00006914"/>
    </source>
</evidence>
<evidence type="ECO:0000313" key="7">
    <source>
        <dbReference type="EMBL" id="ATZ80361.1"/>
    </source>
</evidence>
<dbReference type="InterPro" id="IPR003959">
    <property type="entry name" value="ATPase_AAA_core"/>
</dbReference>
<evidence type="ECO:0000256" key="2">
    <source>
        <dbReference type="ARBA" id="ARBA00022448"/>
    </source>
</evidence>
<dbReference type="Gene3D" id="3.40.50.300">
    <property type="entry name" value="P-loop containing nucleotide triphosphate hydrolases"/>
    <property type="match status" value="2"/>
</dbReference>
<evidence type="ECO:0000256" key="5">
    <source>
        <dbReference type="ARBA" id="ARBA00022927"/>
    </source>
</evidence>
<evidence type="ECO:0000313" key="8">
    <source>
        <dbReference type="Proteomes" id="UP000240325"/>
    </source>
</evidence>
<keyword evidence="5" id="KW-0653">Protein transport</keyword>
<dbReference type="GO" id="GO:0043001">
    <property type="term" value="P:Golgi to plasma membrane protein transport"/>
    <property type="evidence" value="ECO:0007669"/>
    <property type="project" value="TreeGrafter"/>
</dbReference>
<dbReference type="GO" id="GO:0035494">
    <property type="term" value="P:SNARE complex disassembly"/>
    <property type="evidence" value="ECO:0007669"/>
    <property type="project" value="InterPro"/>
</dbReference>
<feature type="domain" description="AAA+ ATPase" evidence="6">
    <location>
        <begin position="519"/>
        <end position="655"/>
    </location>
</feature>
<dbReference type="GO" id="GO:0016887">
    <property type="term" value="F:ATP hydrolysis activity"/>
    <property type="evidence" value="ECO:0007669"/>
    <property type="project" value="InterPro"/>
</dbReference>
<evidence type="ECO:0000259" key="6">
    <source>
        <dbReference type="SMART" id="SM00382"/>
    </source>
</evidence>
<dbReference type="FunFam" id="3.40.50.300:FF:000166">
    <property type="entry name" value="vesicle-fusing ATPase isoform X1"/>
    <property type="match status" value="1"/>
</dbReference>
<dbReference type="InterPro" id="IPR041569">
    <property type="entry name" value="AAA_lid_3"/>
</dbReference>
<dbReference type="FunFam" id="3.40.50.300:FF:000154">
    <property type="entry name" value="Vesicle-fusing ATPase 1"/>
    <property type="match status" value="1"/>
</dbReference>
<gene>
    <name evidence="7" type="ORF">BMW23_0303</name>
</gene>
<dbReference type="GO" id="GO:0005524">
    <property type="term" value="F:ATP binding"/>
    <property type="evidence" value="ECO:0007669"/>
    <property type="project" value="UniProtKB-KW"/>
</dbReference>
<keyword evidence="4" id="KW-0067">ATP-binding</keyword>
<keyword evidence="3" id="KW-0547">Nucleotide-binding</keyword>
<dbReference type="SMART" id="SM00382">
    <property type="entry name" value="AAA"/>
    <property type="match status" value="2"/>
</dbReference>
<keyword evidence="2" id="KW-0813">Transport</keyword>
<sequence length="687" mass="79104">MYKVIQLPSDEYAFYNAIFININDKYDSEYMIFDFSNSNFIYKVIKLSNVADGCVAIQSLVRKNFGLRENDNIKLLNPLNIKKSYIVTCKLKITPKLKKDYGYDINYTLLTDHIKKTYNGQYFTQNQQILCSFSNINLFIEFTDIECLYSENNICNDIDYGMFDNDSKIILHSDNLVEFSNIPDNILDEQHDKPLFSMNPYDMENLGIGGLSNEFITLFRRAFISRLLPLSIQNKLNIKHTKGVLLYGPPGTGKTLIARKIGEMLNCKSPKIVNGPEILNKYVGESEKNIRMLFAEAEEEQKIKKEKSQLHLIIFDEFDSLCKKRGMNGDSTGIGDNIVNQLLSKIDGVDSLNNILLIGMTNRKDLIDEAILRQGRFEVHIQISLPDENGRYEILKIHTKKLYESNMIKNDVDLYKLASMAKNFSGAEIESLVKSSRNFALQRHIDKDNPTNLINIQDLIICDDDFMNAMKEIKPSFGNDNFDDSENENELIDYGSQWNDICKQITKYTSKFLQTQILSTYRLLLDGNQGVGKTTIANYISKIINYPYTKRITPSMFISYTETQKVNIIKKIFNDAYQSNNSVIIIDDLERIIDFSEYGNKYSNSILQTLLILINENTQKNKKLYIICTCKNISIIKSLELFDIFDETIHIDDVNSSGVEIVAKHYNTNFDDMNSYPIKRLIAKLLI</sequence>
<dbReference type="InterPro" id="IPR009010">
    <property type="entry name" value="Asp_de-COase-like_dom_sf"/>
</dbReference>
<name>A0A2H4UTU5_9VIRU</name>
<dbReference type="PROSITE" id="PS00674">
    <property type="entry name" value="AAA"/>
    <property type="match status" value="1"/>
</dbReference>
<feature type="domain" description="AAA+ ATPase" evidence="6">
    <location>
        <begin position="240"/>
        <end position="387"/>
    </location>
</feature>
<dbReference type="InterPro" id="IPR027417">
    <property type="entry name" value="P-loop_NTPase"/>
</dbReference>
<dbReference type="InterPro" id="IPR003593">
    <property type="entry name" value="AAA+_ATPase"/>
</dbReference>
<keyword evidence="8" id="KW-1185">Reference proteome</keyword>
<dbReference type="PANTHER" id="PTHR23078:SF3">
    <property type="entry name" value="VESICLE-FUSING ATPASE"/>
    <property type="match status" value="1"/>
</dbReference>
<protein>
    <submittedName>
        <fullName evidence="7">Vesicular-fusion ATPase</fullName>
    </submittedName>
</protein>
<reference evidence="7" key="1">
    <citation type="journal article" date="2017" name="Elife">
        <title>The kinetoplastid-infecting Bodo saltans virus (BsV), a window into the most abundant giant viruses in the sea.</title>
        <authorList>
            <person name="Deeg C.M."/>
            <person name="Chow C.-E.T."/>
            <person name="Suttle C.A."/>
        </authorList>
    </citation>
    <scope>NUCLEOTIDE SEQUENCE</scope>
    <source>
        <strain evidence="7">NG1</strain>
    </source>
</reference>
<dbReference type="SUPFAM" id="SSF52540">
    <property type="entry name" value="P-loop containing nucleoside triphosphate hydrolases"/>
    <property type="match status" value="2"/>
</dbReference>
<evidence type="ECO:0000256" key="3">
    <source>
        <dbReference type="ARBA" id="ARBA00022741"/>
    </source>
</evidence>
<dbReference type="Pfam" id="PF00004">
    <property type="entry name" value="AAA"/>
    <property type="match status" value="2"/>
</dbReference>
<evidence type="ECO:0000256" key="4">
    <source>
        <dbReference type="ARBA" id="ARBA00022840"/>
    </source>
</evidence>
<dbReference type="SUPFAM" id="SSF50692">
    <property type="entry name" value="ADC-like"/>
    <property type="match status" value="1"/>
</dbReference>
<proteinExistence type="inferred from homology"/>
<dbReference type="EMBL" id="MF782455">
    <property type="protein sequence ID" value="ATZ80361.1"/>
    <property type="molecule type" value="Genomic_DNA"/>
</dbReference>